<evidence type="ECO:0000256" key="6">
    <source>
        <dbReference type="ARBA" id="ARBA00022982"/>
    </source>
</evidence>
<evidence type="ECO:0000256" key="1">
    <source>
        <dbReference type="ARBA" id="ARBA00002137"/>
    </source>
</evidence>
<evidence type="ECO:0000313" key="10">
    <source>
        <dbReference type="EMBL" id="TDR43948.1"/>
    </source>
</evidence>
<keyword evidence="7" id="KW-0408">Iron</keyword>
<evidence type="ECO:0000256" key="5">
    <source>
        <dbReference type="ARBA" id="ARBA00022729"/>
    </source>
</evidence>
<keyword evidence="5" id="KW-0732">Signal</keyword>
<keyword evidence="6" id="KW-0249">Electron transport</keyword>
<dbReference type="InterPro" id="IPR006311">
    <property type="entry name" value="TAT_signal"/>
</dbReference>
<dbReference type="GO" id="GO:0019646">
    <property type="term" value="P:aerobic electron transport chain"/>
    <property type="evidence" value="ECO:0007669"/>
    <property type="project" value="InterPro"/>
</dbReference>
<evidence type="ECO:0000256" key="4">
    <source>
        <dbReference type="ARBA" id="ARBA00022723"/>
    </source>
</evidence>
<accession>A0A4R6YYK1</accession>
<protein>
    <submittedName>
        <fullName evidence="10">Secreted protein</fullName>
    </submittedName>
</protein>
<sequence length="110" mass="11327">MLMSQPEHVISRRRFVQMVLLGGAAAVVLPAAAQGDALPPLSGSDPTASALAYTEDAAAVDAKRFPQHKAGDTCLSCNFYQGKSARGACSLFPGKSVAGKGWCSAFVAKA</sequence>
<dbReference type="AlphaFoldDB" id="A0A4R6YYK1"/>
<dbReference type="Pfam" id="PF01355">
    <property type="entry name" value="HIPIP"/>
    <property type="match status" value="1"/>
</dbReference>
<keyword evidence="3" id="KW-0004">4Fe-4S</keyword>
<dbReference type="EMBL" id="SNZH01000006">
    <property type="protein sequence ID" value="TDR43948.1"/>
    <property type="molecule type" value="Genomic_DNA"/>
</dbReference>
<evidence type="ECO:0000256" key="2">
    <source>
        <dbReference type="ARBA" id="ARBA00022448"/>
    </source>
</evidence>
<dbReference type="GO" id="GO:0046872">
    <property type="term" value="F:metal ion binding"/>
    <property type="evidence" value="ECO:0007669"/>
    <property type="project" value="UniProtKB-KW"/>
</dbReference>
<proteinExistence type="predicted"/>
<dbReference type="PROSITE" id="PS51373">
    <property type="entry name" value="HIPIP"/>
    <property type="match status" value="1"/>
</dbReference>
<dbReference type="GO" id="GO:0051539">
    <property type="term" value="F:4 iron, 4 sulfur cluster binding"/>
    <property type="evidence" value="ECO:0007669"/>
    <property type="project" value="UniProtKB-KW"/>
</dbReference>
<name>A0A4R6YYK1_9GAMM</name>
<comment type="caution">
    <text evidence="10">The sequence shown here is derived from an EMBL/GenBank/DDBJ whole genome shotgun (WGS) entry which is preliminary data.</text>
</comment>
<dbReference type="Proteomes" id="UP000295293">
    <property type="component" value="Unassembled WGS sequence"/>
</dbReference>
<evidence type="ECO:0000313" key="11">
    <source>
        <dbReference type="Proteomes" id="UP000295293"/>
    </source>
</evidence>
<comment type="function">
    <text evidence="1">Specific class of high-redox-potential 4Fe-4S ferredoxins. Functions in anaerobic electron transport in most purple and in some other photosynthetic bacteria and in at least one genus (Paracoccus) of halophilic, denitrifying bacteria.</text>
</comment>
<dbReference type="NCBIfam" id="TIGR01409">
    <property type="entry name" value="TAT_signal_seq"/>
    <property type="match status" value="1"/>
</dbReference>
<keyword evidence="2" id="KW-0813">Transport</keyword>
<dbReference type="InterPro" id="IPR019546">
    <property type="entry name" value="TAT_signal_bac_arc"/>
</dbReference>
<dbReference type="Gene3D" id="4.10.490.10">
    <property type="entry name" value="High potential iron-sulphur protein"/>
    <property type="match status" value="1"/>
</dbReference>
<dbReference type="SUPFAM" id="SSF57652">
    <property type="entry name" value="HIPIP (high potential iron protein)"/>
    <property type="match status" value="1"/>
</dbReference>
<organism evidence="10 11">
    <name type="scientific">Tahibacter aquaticus</name>
    <dbReference type="NCBI Taxonomy" id="520092"/>
    <lineage>
        <taxon>Bacteria</taxon>
        <taxon>Pseudomonadati</taxon>
        <taxon>Pseudomonadota</taxon>
        <taxon>Gammaproteobacteria</taxon>
        <taxon>Lysobacterales</taxon>
        <taxon>Rhodanobacteraceae</taxon>
        <taxon>Tahibacter</taxon>
    </lineage>
</organism>
<evidence type="ECO:0000256" key="3">
    <source>
        <dbReference type="ARBA" id="ARBA00022485"/>
    </source>
</evidence>
<keyword evidence="4" id="KW-0479">Metal-binding</keyword>
<keyword evidence="8" id="KW-0411">Iron-sulfur</keyword>
<dbReference type="InterPro" id="IPR000170">
    <property type="entry name" value="High_potential_FeS_prot"/>
</dbReference>
<feature type="domain" description="High potential iron-sulfur proteins family profile" evidence="9">
    <location>
        <begin position="35"/>
        <end position="110"/>
    </location>
</feature>
<dbReference type="InterPro" id="IPR036369">
    <property type="entry name" value="HIPIP_sf"/>
</dbReference>
<keyword evidence="11" id="KW-1185">Reference proteome</keyword>
<evidence type="ECO:0000256" key="7">
    <source>
        <dbReference type="ARBA" id="ARBA00023004"/>
    </source>
</evidence>
<dbReference type="PROSITE" id="PS51318">
    <property type="entry name" value="TAT"/>
    <property type="match status" value="1"/>
</dbReference>
<evidence type="ECO:0000256" key="8">
    <source>
        <dbReference type="ARBA" id="ARBA00023014"/>
    </source>
</evidence>
<dbReference type="GO" id="GO:0009055">
    <property type="term" value="F:electron transfer activity"/>
    <property type="evidence" value="ECO:0007669"/>
    <property type="project" value="InterPro"/>
</dbReference>
<gene>
    <name evidence="10" type="ORF">DFR29_10690</name>
</gene>
<reference evidence="10 11" key="1">
    <citation type="submission" date="2019-03" db="EMBL/GenBank/DDBJ databases">
        <title>Genomic Encyclopedia of Type Strains, Phase IV (KMG-IV): sequencing the most valuable type-strain genomes for metagenomic binning, comparative biology and taxonomic classification.</title>
        <authorList>
            <person name="Goeker M."/>
        </authorList>
    </citation>
    <scope>NUCLEOTIDE SEQUENCE [LARGE SCALE GENOMIC DNA]</scope>
    <source>
        <strain evidence="10 11">DSM 21667</strain>
    </source>
</reference>
<evidence type="ECO:0000259" key="9">
    <source>
        <dbReference type="PROSITE" id="PS51373"/>
    </source>
</evidence>